<dbReference type="AlphaFoldDB" id="A0A813KAZ6"/>
<dbReference type="Proteomes" id="UP000626109">
    <property type="component" value="Unassembled WGS sequence"/>
</dbReference>
<reference evidence="2" key="1">
    <citation type="submission" date="2021-02" db="EMBL/GenBank/DDBJ databases">
        <authorList>
            <person name="Dougan E. K."/>
            <person name="Rhodes N."/>
            <person name="Thang M."/>
            <person name="Chan C."/>
        </authorList>
    </citation>
    <scope>NUCLEOTIDE SEQUENCE</scope>
</reference>
<dbReference type="InterPro" id="IPR036397">
    <property type="entry name" value="RNaseH_sf"/>
</dbReference>
<dbReference type="GO" id="GO:0003676">
    <property type="term" value="F:nucleic acid binding"/>
    <property type="evidence" value="ECO:0007669"/>
    <property type="project" value="InterPro"/>
</dbReference>
<comment type="caution">
    <text evidence="2">The sequence shown here is derived from an EMBL/GenBank/DDBJ whole genome shotgun (WGS) entry which is preliminary data.</text>
</comment>
<evidence type="ECO:0000313" key="2">
    <source>
        <dbReference type="EMBL" id="CAE8695502.1"/>
    </source>
</evidence>
<dbReference type="Pfam" id="PF13456">
    <property type="entry name" value="RVT_3"/>
    <property type="match status" value="1"/>
</dbReference>
<evidence type="ECO:0000259" key="1">
    <source>
        <dbReference type="Pfam" id="PF13456"/>
    </source>
</evidence>
<dbReference type="Gene3D" id="3.30.420.10">
    <property type="entry name" value="Ribonuclease H-like superfamily/Ribonuclease H"/>
    <property type="match status" value="1"/>
</dbReference>
<organism evidence="2 3">
    <name type="scientific">Polarella glacialis</name>
    <name type="common">Dinoflagellate</name>
    <dbReference type="NCBI Taxonomy" id="89957"/>
    <lineage>
        <taxon>Eukaryota</taxon>
        <taxon>Sar</taxon>
        <taxon>Alveolata</taxon>
        <taxon>Dinophyceae</taxon>
        <taxon>Suessiales</taxon>
        <taxon>Suessiaceae</taxon>
        <taxon>Polarella</taxon>
    </lineage>
</organism>
<protein>
    <recommendedName>
        <fullName evidence="1">RNase H type-1 domain-containing protein</fullName>
    </recommendedName>
</protein>
<proteinExistence type="predicted"/>
<gene>
    <name evidence="2" type="ORF">PGLA2088_LOCUS29376</name>
</gene>
<feature type="non-terminal residue" evidence="2">
    <location>
        <position position="491"/>
    </location>
</feature>
<dbReference type="InterPro" id="IPR002156">
    <property type="entry name" value="RNaseH_domain"/>
</dbReference>
<evidence type="ECO:0000313" key="3">
    <source>
        <dbReference type="Proteomes" id="UP000626109"/>
    </source>
</evidence>
<dbReference type="EMBL" id="CAJNNW010028285">
    <property type="protein sequence ID" value="CAE8695502.1"/>
    <property type="molecule type" value="Genomic_DNA"/>
</dbReference>
<sequence length="491" mass="54349">MIFCPVANAILSLCLARTTSILDWFPTRETKESVFHLVAVIIVIHAIRRHLIAVHAFSPPSENIHEPLQQTVVQTITTIGVEVWQAIPLVFKKEKQNPWEADFTGDGCAESFFHGVSPGLNQLLSGLPVPRKLYRREVLKASCLLPAKTVVIATHKPYSKGHGVFIKGRFIPPPTYGKNEEGCNVTQACKLCSCGEILYYLITDKALAPGTELVAREHGLHLRAGRYLVAQFDGSCHFAGTAYAAAGCGEVLWLIADLCATPLVQMSIPLPHARSAPQSEACGSAYAVRIIAKWLGNNPDEEFDSITIQGDNLSIISNWIGSGRLKQNEMHALLEDAYRIVRYQLSNIHWEYIPRDINKVADYLAGKASHLVRSVRRELLTDPLIPTEQSTPFTYDQTTWKSKAITALENNDRYIILVEKLGPISEYAANLQVKLPDKCRHLHAFLAMQTQYGTTRADPVQYSTKSAENQGRAYAVGSHAASNASKAIRIL</sequence>
<feature type="domain" description="RNase H type-1" evidence="1">
    <location>
        <begin position="301"/>
        <end position="367"/>
    </location>
</feature>
<name>A0A813KAZ6_POLGL</name>
<dbReference type="GO" id="GO:0004523">
    <property type="term" value="F:RNA-DNA hybrid ribonuclease activity"/>
    <property type="evidence" value="ECO:0007669"/>
    <property type="project" value="InterPro"/>
</dbReference>
<accession>A0A813KAZ6</accession>